<evidence type="ECO:0000313" key="5">
    <source>
        <dbReference type="Proteomes" id="UP001220964"/>
    </source>
</evidence>
<feature type="domain" description="N-acetyltransferase" evidence="3">
    <location>
        <begin position="5"/>
        <end position="162"/>
    </location>
</feature>
<dbReference type="SUPFAM" id="SSF55729">
    <property type="entry name" value="Acyl-CoA N-acyltransferases (Nat)"/>
    <property type="match status" value="1"/>
</dbReference>
<dbReference type="EMBL" id="JARGYC010000006">
    <property type="protein sequence ID" value="MDF0599872.1"/>
    <property type="molecule type" value="Genomic_DNA"/>
</dbReference>
<dbReference type="PANTHER" id="PTHR43877">
    <property type="entry name" value="AMINOALKYLPHOSPHONATE N-ACETYLTRANSFERASE-RELATED-RELATED"/>
    <property type="match status" value="1"/>
</dbReference>
<evidence type="ECO:0000313" key="4">
    <source>
        <dbReference type="EMBL" id="MDF0599872.1"/>
    </source>
</evidence>
<keyword evidence="5" id="KW-1185">Reference proteome</keyword>
<evidence type="ECO:0000256" key="1">
    <source>
        <dbReference type="ARBA" id="ARBA00022679"/>
    </source>
</evidence>
<keyword evidence="2 4" id="KW-0012">Acyltransferase</keyword>
<evidence type="ECO:0000259" key="3">
    <source>
        <dbReference type="PROSITE" id="PS51186"/>
    </source>
</evidence>
<reference evidence="4" key="1">
    <citation type="submission" date="2023-03" db="EMBL/GenBank/DDBJ databases">
        <title>Multiphase analysis and comparison of six strains from genera Psychromarinibacter, Lutimaribacter, and Maritimibacter, including a novel species: Psychromarinibacter sediminicola sp. nov.</title>
        <authorList>
            <person name="Wang Y.-H."/>
            <person name="Ye M.-Q."/>
            <person name="Du Z.-J."/>
        </authorList>
    </citation>
    <scope>NUCLEOTIDE SEQUENCE</scope>
    <source>
        <strain evidence="4">C21-152</strain>
    </source>
</reference>
<keyword evidence="1 4" id="KW-0808">Transferase</keyword>
<name>A0AAE3T722_9RHOB</name>
<proteinExistence type="predicted"/>
<accession>A0AAE3T722</accession>
<dbReference type="InterPro" id="IPR050832">
    <property type="entry name" value="Bact_Acetyltransf"/>
</dbReference>
<dbReference type="InterPro" id="IPR016181">
    <property type="entry name" value="Acyl_CoA_acyltransferase"/>
</dbReference>
<dbReference type="GO" id="GO:0016747">
    <property type="term" value="F:acyltransferase activity, transferring groups other than amino-acyl groups"/>
    <property type="evidence" value="ECO:0007669"/>
    <property type="project" value="InterPro"/>
</dbReference>
<dbReference type="EC" id="2.3.1.-" evidence="4"/>
<dbReference type="AlphaFoldDB" id="A0AAE3T722"/>
<dbReference type="PROSITE" id="PS51186">
    <property type="entry name" value="GNAT"/>
    <property type="match status" value="1"/>
</dbReference>
<comment type="caution">
    <text evidence="4">The sequence shown here is derived from an EMBL/GenBank/DDBJ whole genome shotgun (WGS) entry which is preliminary data.</text>
</comment>
<dbReference type="RefSeq" id="WP_275566012.1">
    <property type="nucleotide sequence ID" value="NZ_JARGYC010000006.1"/>
</dbReference>
<dbReference type="Proteomes" id="UP001220964">
    <property type="component" value="Unassembled WGS sequence"/>
</dbReference>
<gene>
    <name evidence="4" type="ORF">P1J78_03915</name>
</gene>
<protein>
    <submittedName>
        <fullName evidence="4">GNAT family N-acetyltransferase</fullName>
        <ecNumber evidence="4">2.3.1.-</ecNumber>
    </submittedName>
</protein>
<dbReference type="CDD" id="cd04301">
    <property type="entry name" value="NAT_SF"/>
    <property type="match status" value="1"/>
</dbReference>
<dbReference type="Gene3D" id="3.40.630.30">
    <property type="match status" value="1"/>
</dbReference>
<dbReference type="InterPro" id="IPR000182">
    <property type="entry name" value="GNAT_dom"/>
</dbReference>
<evidence type="ECO:0000256" key="2">
    <source>
        <dbReference type="ARBA" id="ARBA00023315"/>
    </source>
</evidence>
<dbReference type="Pfam" id="PF13508">
    <property type="entry name" value="Acetyltransf_7"/>
    <property type="match status" value="1"/>
</dbReference>
<sequence length="162" mass="17453">MPDTLTIRVAEPSDLLALDALFGRAYPRLLKADYPPSVLVTALPLISKAQPQLLRSGTFYVAETGTGWLVGAGGWTPRRGGGIGDIRHVVTDDRQTRRGVGRAILTRVIADATAAGLRLLDCKATRTAVPFYRAMGFAEDGEITVSLRPGIDFPAIHMTRPL</sequence>
<organism evidence="4 5">
    <name type="scientific">Psychromarinibacter sediminicola</name>
    <dbReference type="NCBI Taxonomy" id="3033385"/>
    <lineage>
        <taxon>Bacteria</taxon>
        <taxon>Pseudomonadati</taxon>
        <taxon>Pseudomonadota</taxon>
        <taxon>Alphaproteobacteria</taxon>
        <taxon>Rhodobacterales</taxon>
        <taxon>Paracoccaceae</taxon>
        <taxon>Psychromarinibacter</taxon>
    </lineage>
</organism>